<dbReference type="Gramene" id="TraesCLE_scaffold_015389_01G000500.1">
    <property type="protein sequence ID" value="TraesCLE_scaffold_015389_01G000500.1"/>
    <property type="gene ID" value="TraesCLE_scaffold_015389_01G000500"/>
</dbReference>
<dbReference type="InterPro" id="IPR027417">
    <property type="entry name" value="P-loop_NTPase"/>
</dbReference>
<dbReference type="GO" id="GO:0043531">
    <property type="term" value="F:ADP binding"/>
    <property type="evidence" value="ECO:0007669"/>
    <property type="project" value="InterPro"/>
</dbReference>
<dbReference type="Gramene" id="TraesNOR6D03G03838410.1">
    <property type="protein sequence ID" value="TraesNOR6D03G03838410.1"/>
    <property type="gene ID" value="TraesNOR6D03G03838410"/>
</dbReference>
<dbReference type="Gramene" id="TraesROB_scaffold_033562_01G000100.1">
    <property type="protein sequence ID" value="TraesROB_scaffold_033562_01G000100.1"/>
    <property type="gene ID" value="TraesROB_scaffold_033562_01G000100"/>
</dbReference>
<evidence type="ECO:0000313" key="3">
    <source>
        <dbReference type="Proteomes" id="UP000019116"/>
    </source>
</evidence>
<keyword evidence="3" id="KW-1185">Reference proteome</keyword>
<dbReference type="SUPFAM" id="SSF52540">
    <property type="entry name" value="P-loop containing nucleoside triphosphate hydrolases"/>
    <property type="match status" value="1"/>
</dbReference>
<sequence length="507" mass="57445">MEGLFSATFGELISRCISFLINKYSTPTSLSKGEILQHLDRMLLRVLITVEEAEGRSITNQAMLRQLNRLRQDMCRGYYLLDKFRYLAHEEGKAKDLEASHHSFALRISNPGKRASLSASSTHGEKELRKMLENIENVVTGMHEFVAFLNNYPPICRLQPYNMHLVMETCMFGRQVEVQRIISFLLQREPPGEHSLGVGILPIVGPGKVGKSTLVEHVCCDIRVRDHFTQIVLVCGNKFIQGELCTLRDGGIIKHQNQNGIASEEKILVVIELNGEVDEGAWRKLYSASTSLIPRGSKIIITSRAENITKFGNTQALWLNFLPREASWYFFKVLAFGSADPEEHPKLASIAMEIFEGYFGLEIFNDYTGPFTNPKLIAGFLRANVNIQHWRRVLTCVRGTRQRNALQFTTTSSGTRGKNQYLYIQRISKLSQDCVVSRVRVQLAQEDIPKITMDEVLYGSATPKGRFDAVVWKSHLPPHYTYVTSCEICESKLANRSKSCQKRKSSC</sequence>
<reference evidence="2" key="2">
    <citation type="submission" date="2018-10" db="UniProtKB">
        <authorList>
            <consortium name="EnsemblPlants"/>
        </authorList>
    </citation>
    <scope>IDENTIFICATION</scope>
</reference>
<evidence type="ECO:0000259" key="1">
    <source>
        <dbReference type="Pfam" id="PF00931"/>
    </source>
</evidence>
<dbReference type="AlphaFoldDB" id="A0A3B6QPJ1"/>
<dbReference type="EnsemblPlants" id="TraesCS6D02G392200.1">
    <property type="protein sequence ID" value="TraesCS6D02G392200.1"/>
    <property type="gene ID" value="TraesCS6D02G392200"/>
</dbReference>
<dbReference type="Pfam" id="PF00931">
    <property type="entry name" value="NB-ARC"/>
    <property type="match status" value="1"/>
</dbReference>
<dbReference type="OMA" id="WRNILAC"/>
<evidence type="ECO:0000313" key="2">
    <source>
        <dbReference type="EnsemblPlants" id="TraesCS6D02G392200.1"/>
    </source>
</evidence>
<dbReference type="PANTHER" id="PTHR33377:SF103">
    <property type="entry name" value="RX N-TERMINAL DOMAIN-CONTAINING PROTEIN"/>
    <property type="match status" value="1"/>
</dbReference>
<dbReference type="InterPro" id="IPR002182">
    <property type="entry name" value="NB-ARC"/>
</dbReference>
<accession>A0A3B6QPJ1</accession>
<reference evidence="2" key="1">
    <citation type="submission" date="2018-08" db="EMBL/GenBank/DDBJ databases">
        <authorList>
            <person name="Rossello M."/>
        </authorList>
    </citation>
    <scope>NUCLEOTIDE SEQUENCE [LARGE SCALE GENOMIC DNA]</scope>
    <source>
        <strain evidence="2">cv. Chinese Spring</strain>
    </source>
</reference>
<organism evidence="2">
    <name type="scientific">Triticum aestivum</name>
    <name type="common">Wheat</name>
    <dbReference type="NCBI Taxonomy" id="4565"/>
    <lineage>
        <taxon>Eukaryota</taxon>
        <taxon>Viridiplantae</taxon>
        <taxon>Streptophyta</taxon>
        <taxon>Embryophyta</taxon>
        <taxon>Tracheophyta</taxon>
        <taxon>Spermatophyta</taxon>
        <taxon>Magnoliopsida</taxon>
        <taxon>Liliopsida</taxon>
        <taxon>Poales</taxon>
        <taxon>Poaceae</taxon>
        <taxon>BOP clade</taxon>
        <taxon>Pooideae</taxon>
        <taxon>Triticodae</taxon>
        <taxon>Triticeae</taxon>
        <taxon>Triticinae</taxon>
        <taxon>Triticum</taxon>
    </lineage>
</organism>
<name>A0A3B6QPJ1_WHEAT</name>
<dbReference type="Gramene" id="TraesCS6D03G0900700.1">
    <property type="protein sequence ID" value="TraesCS6D03G0900700.1.CDS"/>
    <property type="gene ID" value="TraesCS6D03G0900700"/>
</dbReference>
<dbReference type="Gene3D" id="3.40.50.300">
    <property type="entry name" value="P-loop containing nucleotide triphosphate hydrolases"/>
    <property type="match status" value="1"/>
</dbReference>
<dbReference type="Gramene" id="TraesCS6D02G392200.1">
    <property type="protein sequence ID" value="TraesCS6D02G392200.1"/>
    <property type="gene ID" value="TraesCS6D02G392200"/>
</dbReference>
<dbReference type="STRING" id="4565.A0A3B6QPJ1"/>
<dbReference type="OrthoDB" id="652192at2759"/>
<feature type="domain" description="NB-ARC" evidence="1">
    <location>
        <begin position="177"/>
        <end position="336"/>
    </location>
</feature>
<dbReference type="PANTHER" id="PTHR33377">
    <property type="entry name" value="OS10G0134700 PROTEIN-RELATED"/>
    <property type="match status" value="1"/>
</dbReference>
<proteinExistence type="predicted"/>
<dbReference type="Proteomes" id="UP000019116">
    <property type="component" value="Chromosome 6D"/>
</dbReference>
<protein>
    <recommendedName>
        <fullName evidence="1">NB-ARC domain-containing protein</fullName>
    </recommendedName>
</protein>